<dbReference type="Pfam" id="PF07669">
    <property type="entry name" value="Eco57I"/>
    <property type="match status" value="1"/>
</dbReference>
<dbReference type="GO" id="GO:0003677">
    <property type="term" value="F:DNA binding"/>
    <property type="evidence" value="ECO:0007669"/>
    <property type="project" value="UniProtKB-KW"/>
</dbReference>
<dbReference type="Gene3D" id="3.90.220.10">
    <property type="entry name" value="Adenine-n6-DNA-methyltransferase Taqi, Chain A, domain 2"/>
    <property type="match status" value="1"/>
</dbReference>
<dbReference type="PRINTS" id="PR00507">
    <property type="entry name" value="N12N6MTFRASE"/>
</dbReference>
<dbReference type="GO" id="GO:0032259">
    <property type="term" value="P:methylation"/>
    <property type="evidence" value="ECO:0007669"/>
    <property type="project" value="UniProtKB-KW"/>
</dbReference>
<dbReference type="InterPro" id="IPR029063">
    <property type="entry name" value="SAM-dependent_MTases_sf"/>
</dbReference>
<evidence type="ECO:0000256" key="4">
    <source>
        <dbReference type="ARBA" id="ARBA00022691"/>
    </source>
</evidence>
<dbReference type="PANTHER" id="PTHR33841">
    <property type="entry name" value="DNA METHYLTRANSFERASE YEEA-RELATED"/>
    <property type="match status" value="1"/>
</dbReference>
<evidence type="ECO:0000256" key="5">
    <source>
        <dbReference type="ARBA" id="ARBA00022747"/>
    </source>
</evidence>
<comment type="catalytic activity">
    <reaction evidence="7">
        <text>a 2'-deoxyadenosine in DNA + S-adenosyl-L-methionine = an N(6)-methyl-2'-deoxyadenosine in DNA + S-adenosyl-L-homocysteine + H(+)</text>
        <dbReference type="Rhea" id="RHEA:15197"/>
        <dbReference type="Rhea" id="RHEA-COMP:12418"/>
        <dbReference type="Rhea" id="RHEA-COMP:12419"/>
        <dbReference type="ChEBI" id="CHEBI:15378"/>
        <dbReference type="ChEBI" id="CHEBI:57856"/>
        <dbReference type="ChEBI" id="CHEBI:59789"/>
        <dbReference type="ChEBI" id="CHEBI:90615"/>
        <dbReference type="ChEBI" id="CHEBI:90616"/>
        <dbReference type="EC" id="2.1.1.72"/>
    </reaction>
</comment>
<dbReference type="InterPro" id="IPR002052">
    <property type="entry name" value="DNA_methylase_N6_adenine_CS"/>
</dbReference>
<evidence type="ECO:0000256" key="8">
    <source>
        <dbReference type="SAM" id="Coils"/>
    </source>
</evidence>
<dbReference type="InterPro" id="IPR023135">
    <property type="entry name" value="N6_DNA_MeTrfase_TaqI_C"/>
</dbReference>
<name>A0A2Z6UP50_MICAE</name>
<keyword evidence="8" id="KW-0175">Coiled coil</keyword>
<keyword evidence="4" id="KW-0949">S-adenosyl-L-methionine</keyword>
<dbReference type="GO" id="GO:0009007">
    <property type="term" value="F:site-specific DNA-methyltransferase (adenine-specific) activity"/>
    <property type="evidence" value="ECO:0007669"/>
    <property type="project" value="UniProtKB-EC"/>
</dbReference>
<evidence type="ECO:0000259" key="9">
    <source>
        <dbReference type="Pfam" id="PF07669"/>
    </source>
</evidence>
<dbReference type="PROSITE" id="PS00092">
    <property type="entry name" value="N6_MTASE"/>
    <property type="match status" value="1"/>
</dbReference>
<keyword evidence="3" id="KW-0808">Transferase</keyword>
<dbReference type="AlphaFoldDB" id="A0A2Z6UP50"/>
<comment type="caution">
    <text evidence="11">The sequence shown here is derived from an EMBL/GenBank/DDBJ whole genome shotgun (WGS) entry which is preliminary data.</text>
</comment>
<evidence type="ECO:0000259" key="10">
    <source>
        <dbReference type="Pfam" id="PF12950"/>
    </source>
</evidence>
<evidence type="ECO:0000256" key="2">
    <source>
        <dbReference type="ARBA" id="ARBA00022603"/>
    </source>
</evidence>
<evidence type="ECO:0000256" key="6">
    <source>
        <dbReference type="ARBA" id="ARBA00023125"/>
    </source>
</evidence>
<keyword evidence="6" id="KW-0238">DNA-binding</keyword>
<dbReference type="GO" id="GO:0016787">
    <property type="term" value="F:hydrolase activity"/>
    <property type="evidence" value="ECO:0007669"/>
    <property type="project" value="UniProtKB-KW"/>
</dbReference>
<dbReference type="SUPFAM" id="SSF116734">
    <property type="entry name" value="DNA methylase specificity domain"/>
    <property type="match status" value="1"/>
</dbReference>
<feature type="coiled-coil region" evidence="8">
    <location>
        <begin position="578"/>
        <end position="635"/>
    </location>
</feature>
<accession>A0A2Z6UP50</accession>
<evidence type="ECO:0000313" key="12">
    <source>
        <dbReference type="Proteomes" id="UP000248272"/>
    </source>
</evidence>
<evidence type="ECO:0000313" key="11">
    <source>
        <dbReference type="EMBL" id="GBL11059.1"/>
    </source>
</evidence>
<dbReference type="EC" id="2.1.1.72" evidence="1"/>
<sequence>MPERLLRLDDLKTLTSPDGVASLFHRLGYDAEAQPLNLEDLQLTSRSAEAVFDSYLIADQGNGGLQVLLFQLQPEEWSSPSVASSRMKAIASQVGRRDTEFLLLATKDYNQLMLVNPRKSFDDKMNLKASIRKLLIDRTNPTAYDLDRLEAIAVRDKSPQELYKVQCEAFDVEKLTKSFYRGYKQLFDQVQQAVKLHNDHPYFEDSDRLHQFSQRLLGRIMFLYFLQKKEFLAGDRRFLTTQYKHLRPDPDDTEYYTSVLEPLFFQTLNQQRPNLDSKWGKIPYLNGGLFDRDYGPGIRDTAGRPTPETIALPNRLFDPGDTDSILGFFNGYNFTIAENVAGDEDVAVDPEMLGKVFENMLAADERGQSGTFYTPRGIVQFMCSEVLSRYLADETGMSLEVLQKLIDYDPDLPDSEFNQLMTPQQTKSLKQAIASIKVLDPAVGSGAFPLGMMQVILNVRQAVARREGMKVSRGSLTISQWKRDIIANNLYGVDIKPEAIEIAKLRMWLSLVVDIPNIEDVEPLPNLDYKLMCGDSLISTIHGEQLIPDPTKTQQAMLAVTPIQIAIAPLLELEKRYFDVQTEERHRLREQILEAEANVFRVAVSDRQQYWLGKQKELETEIKTMKGKVSRTQEKERKEIADKLTNLAKFASEVESGERSLNFFQYHLHFRDVFESKGGFDVVIGNPPYGAKLSQEQKNIVIETYCDVHVRSIETSNIFISQSLRICKSQGFLTFIIPNNLLYQDESIKTRKLIVNNNTLLGVIDLGENIFNATVPSCIFWLTKREAKNYDFIFVNLRQFIKDEIFDILKIVKKQYILYKKEDILRSISVVFGVKHNKQSIIDKILSHSLTKIINDFAADVSYGICTGGNNIFIVTKEFCVENQLESELVKNVIVGKDILPYRINYNNNNKIIYTTKSVKIENYPRIYSYLQRFEKELSKKRETQKGILPYWCLHWARKVDLFQTKKIVMRQTGDSIIAAIDTNNIYTLDSVLIITLKNEYVISYKFLLAILNSRIAKFFYQEITQEQGRVFAQVKPKNIRKLFVPIVSEADKKAIEALVQKCLDAKGVGVLEWEAEIDDRVAHLYGLTDEEMKIIRGE</sequence>
<reference evidence="11 12" key="1">
    <citation type="journal article" date="2018" name="Front. Microbiol.">
        <title>Adaptation of the Freshwater Bloom-Forming Cyanobacterium Microcystis aeruginosa to Brackish Water Is Driven by Recent Horizontal Transfer of Sucrose Genes.</title>
        <authorList>
            <person name="Tanabe Y."/>
            <person name="Hodoki Y."/>
            <person name="Sano T."/>
            <person name="Tada K."/>
            <person name="Watanabe M.M."/>
        </authorList>
    </citation>
    <scope>NUCLEOTIDE SEQUENCE [LARGE SCALE GENOMIC DNA]</scope>
    <source>
        <strain evidence="11 12">Sj</strain>
    </source>
</reference>
<keyword evidence="2" id="KW-0489">Methyltransferase</keyword>
<dbReference type="PANTHER" id="PTHR33841:SF1">
    <property type="entry name" value="DNA METHYLTRANSFERASE A"/>
    <property type="match status" value="1"/>
</dbReference>
<evidence type="ECO:0000256" key="3">
    <source>
        <dbReference type="ARBA" id="ARBA00022679"/>
    </source>
</evidence>
<evidence type="ECO:0000256" key="1">
    <source>
        <dbReference type="ARBA" id="ARBA00011900"/>
    </source>
</evidence>
<dbReference type="RefSeq" id="WP_110579448.1">
    <property type="nucleotide sequence ID" value="NZ_BDSG01000059.1"/>
</dbReference>
<dbReference type="InterPro" id="IPR050953">
    <property type="entry name" value="N4_N6_ade-DNA_methylase"/>
</dbReference>
<dbReference type="Proteomes" id="UP000248272">
    <property type="component" value="Unassembled WGS sequence"/>
</dbReference>
<feature type="domain" description="TaqI-like C-terminal specificity" evidence="10">
    <location>
        <begin position="893"/>
        <end position="1043"/>
    </location>
</feature>
<organism evidence="11 12">
    <name type="scientific">Microcystis aeruginosa Sj</name>
    <dbReference type="NCBI Taxonomy" id="1979544"/>
    <lineage>
        <taxon>Bacteria</taxon>
        <taxon>Bacillati</taxon>
        <taxon>Cyanobacteriota</taxon>
        <taxon>Cyanophyceae</taxon>
        <taxon>Oscillatoriophycideae</taxon>
        <taxon>Chroococcales</taxon>
        <taxon>Microcystaceae</taxon>
        <taxon>Microcystis</taxon>
    </lineage>
</organism>
<dbReference type="Gene3D" id="3.40.50.150">
    <property type="entry name" value="Vaccinia Virus protein VP39"/>
    <property type="match status" value="1"/>
</dbReference>
<feature type="domain" description="Type II methyltransferase M.TaqI-like" evidence="9">
    <location>
        <begin position="488"/>
        <end position="771"/>
    </location>
</feature>
<dbReference type="InterPro" id="IPR011639">
    <property type="entry name" value="MethylTrfase_TaqI-like_dom"/>
</dbReference>
<keyword evidence="11" id="KW-0378">Hydrolase</keyword>
<protein>
    <recommendedName>
        <fullName evidence="1">site-specific DNA-methyltransferase (adenine-specific)</fullName>
        <ecNumber evidence="1">2.1.1.72</ecNumber>
    </recommendedName>
</protein>
<dbReference type="Pfam" id="PF12950">
    <property type="entry name" value="TaqI_C"/>
    <property type="match status" value="1"/>
</dbReference>
<evidence type="ECO:0000256" key="7">
    <source>
        <dbReference type="ARBA" id="ARBA00047942"/>
    </source>
</evidence>
<proteinExistence type="predicted"/>
<dbReference type="EMBL" id="BDSG01000059">
    <property type="protein sequence ID" value="GBL11059.1"/>
    <property type="molecule type" value="Genomic_DNA"/>
</dbReference>
<keyword evidence="5" id="KW-0680">Restriction system</keyword>
<dbReference type="GO" id="GO:0009307">
    <property type="term" value="P:DNA restriction-modification system"/>
    <property type="evidence" value="ECO:0007669"/>
    <property type="project" value="UniProtKB-KW"/>
</dbReference>
<gene>
    <name evidence="11" type="ORF">MSj_02557</name>
</gene>
<dbReference type="SUPFAM" id="SSF53335">
    <property type="entry name" value="S-adenosyl-L-methionine-dependent methyltransferases"/>
    <property type="match status" value="1"/>
</dbReference>
<dbReference type="InterPro" id="IPR025931">
    <property type="entry name" value="TaqI_C"/>
</dbReference>